<dbReference type="PANTHER" id="PTHR43851">
    <property type="match status" value="1"/>
</dbReference>
<evidence type="ECO:0000256" key="3">
    <source>
        <dbReference type="ARBA" id="ARBA00022679"/>
    </source>
</evidence>
<keyword evidence="9" id="KW-1185">Reference proteome</keyword>
<dbReference type="GO" id="GO:0006744">
    <property type="term" value="P:ubiquinone biosynthetic process"/>
    <property type="evidence" value="ECO:0007669"/>
    <property type="project" value="TreeGrafter"/>
</dbReference>
<dbReference type="InterPro" id="IPR004147">
    <property type="entry name" value="ABC1_dom"/>
</dbReference>
<dbReference type="PANTHER" id="PTHR43851:SF3">
    <property type="entry name" value="COENZYME Q8"/>
    <property type="match status" value="1"/>
</dbReference>
<comment type="pathway">
    <text evidence="1">Cofactor biosynthesis; ubiquinone biosynthesis.</text>
</comment>
<dbReference type="AlphaFoldDB" id="A0A835CU46"/>
<sequence length="692" mass="79157">MARPWSSDLIGVLKGAQIVANTLLKQQSDCAKKILDNSSVKSAAAANLTETLEKLREIDPSKIPEKIYLETKEIIDRIYVVERGILEYTKHQTSELIDLDIIKSNINNQENKITPKLEIYNPAKDPREIKPTKFVDTVKTTADNLIDNDKLLNNKNIIDVPENYSTVKEKIETIGKLEKTIPKIQLTKKDKEVLRKLELEHEKKLENNIKNKSPGLSSVETTGVNNDDDKKINIKPKIKPTIKPKQTLLENARERKVPSTRIERLFEFGKLGVKLGGGTAAEYGRRFLGIKNKNNESLDSLFLTPKNAERIVSTLCTVRGAALKIGQILSIQDNSVISPELQRAFERVRQSADFMPTWQVSKVLDKELGPDWRNKVVTFEEKPFAAASIGQVHLATLADGQSVAMKIQYPGVAEGIQSDIDNLIGTLKLWNVFPKGMFIDNVVEVAKRELAWEVDYIREAECSRKFKNFLEPYPDYYVPNVIEQLCGKKVFTTELIDGVPVDKCADMDIETREHICKLIMRLCLNELFVFRYMQTDPNWSNFFYNNETKKMILLDFGACREYDKLFMDNYIEIINGASQNDRNKVLELSRKMKFLTGYETKTMENSHVDAVMMLGQVFNENTEKFNFGQQQITRGIAKMVPTIINERLCPPPEEIYSLHRKLSGVFLLCAKLNVQINCRDMFRDVYNNYKFG</sequence>
<keyword evidence="4" id="KW-0547">Nucleotide-binding</keyword>
<keyword evidence="5" id="KW-0067">ATP-binding</keyword>
<evidence type="ECO:0000256" key="5">
    <source>
        <dbReference type="ARBA" id="ARBA00022840"/>
    </source>
</evidence>
<comment type="caution">
    <text evidence="8">The sequence shown here is derived from an EMBL/GenBank/DDBJ whole genome shotgun (WGS) entry which is preliminary data.</text>
</comment>
<proteinExistence type="inferred from homology"/>
<comment type="similarity">
    <text evidence="2">Belongs to the protein kinase superfamily. ADCK protein kinase family.</text>
</comment>
<evidence type="ECO:0000256" key="2">
    <source>
        <dbReference type="ARBA" id="ARBA00009670"/>
    </source>
</evidence>
<evidence type="ECO:0000256" key="4">
    <source>
        <dbReference type="ARBA" id="ARBA00022741"/>
    </source>
</evidence>
<name>A0A835CU46_APHGI</name>
<evidence type="ECO:0000259" key="7">
    <source>
        <dbReference type="Pfam" id="PF03109"/>
    </source>
</evidence>
<keyword evidence="3" id="KW-0808">Transferase</keyword>
<evidence type="ECO:0000313" key="8">
    <source>
        <dbReference type="EMBL" id="KAF7995749.1"/>
    </source>
</evidence>
<dbReference type="CDD" id="cd13970">
    <property type="entry name" value="ABC1_ADCK3"/>
    <property type="match status" value="1"/>
</dbReference>
<evidence type="ECO:0000256" key="1">
    <source>
        <dbReference type="ARBA" id="ARBA00004749"/>
    </source>
</evidence>
<dbReference type="GO" id="GO:0005524">
    <property type="term" value="F:ATP binding"/>
    <property type="evidence" value="ECO:0007669"/>
    <property type="project" value="UniProtKB-KW"/>
</dbReference>
<evidence type="ECO:0000256" key="6">
    <source>
        <dbReference type="SAM" id="MobiDB-lite"/>
    </source>
</evidence>
<evidence type="ECO:0000313" key="9">
    <source>
        <dbReference type="Proteomes" id="UP000639338"/>
    </source>
</evidence>
<dbReference type="InterPro" id="IPR034646">
    <property type="entry name" value="ADCK3_dom"/>
</dbReference>
<dbReference type="Proteomes" id="UP000639338">
    <property type="component" value="Unassembled WGS sequence"/>
</dbReference>
<dbReference type="Pfam" id="PF03109">
    <property type="entry name" value="ABC1"/>
    <property type="match status" value="1"/>
</dbReference>
<dbReference type="GO" id="GO:0016740">
    <property type="term" value="F:transferase activity"/>
    <property type="evidence" value="ECO:0007669"/>
    <property type="project" value="UniProtKB-KW"/>
</dbReference>
<reference evidence="8 9" key="1">
    <citation type="submission" date="2020-08" db="EMBL/GenBank/DDBJ databases">
        <title>Aphidius gifuensis genome sequencing and assembly.</title>
        <authorList>
            <person name="Du Z."/>
        </authorList>
    </citation>
    <scope>NUCLEOTIDE SEQUENCE [LARGE SCALE GENOMIC DNA]</scope>
    <source>
        <strain evidence="8">YNYX2018</strain>
        <tissue evidence="8">Adults</tissue>
    </source>
</reference>
<accession>A0A835CU46</accession>
<organism evidence="8 9">
    <name type="scientific">Aphidius gifuensis</name>
    <name type="common">Parasitoid wasp</name>
    <dbReference type="NCBI Taxonomy" id="684658"/>
    <lineage>
        <taxon>Eukaryota</taxon>
        <taxon>Metazoa</taxon>
        <taxon>Ecdysozoa</taxon>
        <taxon>Arthropoda</taxon>
        <taxon>Hexapoda</taxon>
        <taxon>Insecta</taxon>
        <taxon>Pterygota</taxon>
        <taxon>Neoptera</taxon>
        <taxon>Endopterygota</taxon>
        <taxon>Hymenoptera</taxon>
        <taxon>Apocrita</taxon>
        <taxon>Ichneumonoidea</taxon>
        <taxon>Braconidae</taxon>
        <taxon>Aphidiinae</taxon>
        <taxon>Aphidius</taxon>
    </lineage>
</organism>
<dbReference type="EMBL" id="JACMRX010000002">
    <property type="protein sequence ID" value="KAF7995749.1"/>
    <property type="molecule type" value="Genomic_DNA"/>
</dbReference>
<feature type="domain" description="ABC1 atypical kinase-like" evidence="7">
    <location>
        <begin position="348"/>
        <end position="588"/>
    </location>
</feature>
<feature type="region of interest" description="Disordered" evidence="6">
    <location>
        <begin position="209"/>
        <end position="232"/>
    </location>
</feature>
<feature type="compositionally biased region" description="Polar residues" evidence="6">
    <location>
        <begin position="214"/>
        <end position="224"/>
    </location>
</feature>
<gene>
    <name evidence="8" type="ORF">HCN44_006856</name>
</gene>
<dbReference type="OrthoDB" id="201153at2759"/>
<dbReference type="InterPro" id="IPR011009">
    <property type="entry name" value="Kinase-like_dom_sf"/>
</dbReference>
<protein>
    <recommendedName>
        <fullName evidence="7">ABC1 atypical kinase-like domain-containing protein</fullName>
    </recommendedName>
</protein>
<dbReference type="InterPro" id="IPR051409">
    <property type="entry name" value="Atypical_kinase_ADCK"/>
</dbReference>
<dbReference type="SUPFAM" id="SSF56112">
    <property type="entry name" value="Protein kinase-like (PK-like)"/>
    <property type="match status" value="1"/>
</dbReference>